<dbReference type="SUPFAM" id="SSF161098">
    <property type="entry name" value="MetI-like"/>
    <property type="match status" value="1"/>
</dbReference>
<dbReference type="Proteomes" id="UP000320876">
    <property type="component" value="Unassembled WGS sequence"/>
</dbReference>
<dbReference type="PANTHER" id="PTHR43386:SF1">
    <property type="entry name" value="D,D-DIPEPTIDE TRANSPORT SYSTEM PERMEASE PROTEIN DDPC-RELATED"/>
    <property type="match status" value="1"/>
</dbReference>
<dbReference type="OrthoDB" id="9812701at2"/>
<dbReference type="EMBL" id="VFML01000001">
    <property type="protein sequence ID" value="TQJ05595.1"/>
    <property type="molecule type" value="Genomic_DNA"/>
</dbReference>
<reference evidence="9 10" key="1">
    <citation type="submission" date="2019-06" db="EMBL/GenBank/DDBJ databases">
        <title>Sequencing the genomes of 1000 actinobacteria strains.</title>
        <authorList>
            <person name="Klenk H.-P."/>
        </authorList>
    </citation>
    <scope>NUCLEOTIDE SEQUENCE [LARGE SCALE GENOMIC DNA]</scope>
    <source>
        <strain evidence="9 10">DSM 45679</strain>
    </source>
</reference>
<evidence type="ECO:0000259" key="8">
    <source>
        <dbReference type="PROSITE" id="PS50928"/>
    </source>
</evidence>
<comment type="caution">
    <text evidence="9">The sequence shown here is derived from an EMBL/GenBank/DDBJ whole genome shotgun (WGS) entry which is preliminary data.</text>
</comment>
<name>A0A542DRI2_AMYCI</name>
<sequence>MSVPGTIARIAGLGPAPRPVGVPQGLGRRLLAHRAFQVGLGCLAAVVLLAAAGPLLARDPAATDYANQLAAPSWEHWLGTDHAGRDSFARTVAGAYNSLGAALLVFTISTLVGLLLGAAAGLLGGVFDLVLNRFVDILLGLPSLVLSLAVIGALGPGFGTLILAMCLTEWARLAKLARAHTLGSAQRPEVIAARMAGAGPLRAAVGHVLPGTVVQVLIAATLNLGEIVLFLASLSFLGLGAQPPAAEWGNMIAESRASYAVAPWLLIGPGLGIVLCIAGATLISDALRDCTDPAGRL</sequence>
<comment type="similarity">
    <text evidence="7">Belongs to the binding-protein-dependent transport system permease family.</text>
</comment>
<dbReference type="PROSITE" id="PS50928">
    <property type="entry name" value="ABC_TM1"/>
    <property type="match status" value="1"/>
</dbReference>
<feature type="transmembrane region" description="Helical" evidence="7">
    <location>
        <begin position="144"/>
        <end position="168"/>
    </location>
</feature>
<keyword evidence="3" id="KW-1003">Cell membrane</keyword>
<dbReference type="InterPro" id="IPR025966">
    <property type="entry name" value="OppC_N"/>
</dbReference>
<accession>A0A542DRI2</accession>
<feature type="transmembrane region" description="Helical" evidence="7">
    <location>
        <begin position="261"/>
        <end position="283"/>
    </location>
</feature>
<evidence type="ECO:0000256" key="1">
    <source>
        <dbReference type="ARBA" id="ARBA00004651"/>
    </source>
</evidence>
<dbReference type="Pfam" id="PF00528">
    <property type="entry name" value="BPD_transp_1"/>
    <property type="match status" value="1"/>
</dbReference>
<keyword evidence="5 7" id="KW-1133">Transmembrane helix</keyword>
<evidence type="ECO:0000313" key="9">
    <source>
        <dbReference type="EMBL" id="TQJ05595.1"/>
    </source>
</evidence>
<dbReference type="Pfam" id="PF12911">
    <property type="entry name" value="OppC_N"/>
    <property type="match status" value="1"/>
</dbReference>
<gene>
    <name evidence="9" type="ORF">FB471_5432</name>
</gene>
<dbReference type="PANTHER" id="PTHR43386">
    <property type="entry name" value="OLIGOPEPTIDE TRANSPORT SYSTEM PERMEASE PROTEIN APPC"/>
    <property type="match status" value="1"/>
</dbReference>
<feature type="transmembrane region" description="Helical" evidence="7">
    <location>
        <begin position="216"/>
        <end position="241"/>
    </location>
</feature>
<comment type="subcellular location">
    <subcellularLocation>
        <location evidence="1 7">Cell membrane</location>
        <topology evidence="1 7">Multi-pass membrane protein</topology>
    </subcellularLocation>
</comment>
<evidence type="ECO:0000256" key="7">
    <source>
        <dbReference type="RuleBase" id="RU363032"/>
    </source>
</evidence>
<protein>
    <submittedName>
        <fullName evidence="9">Nickel transport system permease protein</fullName>
    </submittedName>
</protein>
<dbReference type="Gene3D" id="1.10.3720.10">
    <property type="entry name" value="MetI-like"/>
    <property type="match status" value="1"/>
</dbReference>
<dbReference type="AlphaFoldDB" id="A0A542DRI2"/>
<dbReference type="CDD" id="cd06261">
    <property type="entry name" value="TM_PBP2"/>
    <property type="match status" value="1"/>
</dbReference>
<dbReference type="InterPro" id="IPR050366">
    <property type="entry name" value="BP-dependent_transpt_permease"/>
</dbReference>
<evidence type="ECO:0000256" key="4">
    <source>
        <dbReference type="ARBA" id="ARBA00022692"/>
    </source>
</evidence>
<evidence type="ECO:0000256" key="6">
    <source>
        <dbReference type="ARBA" id="ARBA00023136"/>
    </source>
</evidence>
<dbReference type="InterPro" id="IPR000515">
    <property type="entry name" value="MetI-like"/>
</dbReference>
<dbReference type="InterPro" id="IPR035906">
    <property type="entry name" value="MetI-like_sf"/>
</dbReference>
<dbReference type="RefSeq" id="WP_142001100.1">
    <property type="nucleotide sequence ID" value="NZ_VFML01000001.1"/>
</dbReference>
<dbReference type="GO" id="GO:0005886">
    <property type="term" value="C:plasma membrane"/>
    <property type="evidence" value="ECO:0007669"/>
    <property type="project" value="UniProtKB-SubCell"/>
</dbReference>
<dbReference type="GO" id="GO:0055085">
    <property type="term" value="P:transmembrane transport"/>
    <property type="evidence" value="ECO:0007669"/>
    <property type="project" value="InterPro"/>
</dbReference>
<evidence type="ECO:0000256" key="2">
    <source>
        <dbReference type="ARBA" id="ARBA00022448"/>
    </source>
</evidence>
<organism evidence="9 10">
    <name type="scientific">Amycolatopsis cihanbeyliensis</name>
    <dbReference type="NCBI Taxonomy" id="1128664"/>
    <lineage>
        <taxon>Bacteria</taxon>
        <taxon>Bacillati</taxon>
        <taxon>Actinomycetota</taxon>
        <taxon>Actinomycetes</taxon>
        <taxon>Pseudonocardiales</taxon>
        <taxon>Pseudonocardiaceae</taxon>
        <taxon>Amycolatopsis</taxon>
    </lineage>
</organism>
<keyword evidence="6 7" id="KW-0472">Membrane</keyword>
<evidence type="ECO:0000256" key="5">
    <source>
        <dbReference type="ARBA" id="ARBA00022989"/>
    </source>
</evidence>
<feature type="transmembrane region" description="Helical" evidence="7">
    <location>
        <begin position="35"/>
        <end position="57"/>
    </location>
</feature>
<keyword evidence="2 7" id="KW-0813">Transport</keyword>
<evidence type="ECO:0000256" key="3">
    <source>
        <dbReference type="ARBA" id="ARBA00022475"/>
    </source>
</evidence>
<feature type="domain" description="ABC transmembrane type-1" evidence="8">
    <location>
        <begin position="95"/>
        <end position="284"/>
    </location>
</feature>
<keyword evidence="10" id="KW-1185">Reference proteome</keyword>
<proteinExistence type="inferred from homology"/>
<feature type="transmembrane region" description="Helical" evidence="7">
    <location>
        <begin position="99"/>
        <end position="124"/>
    </location>
</feature>
<keyword evidence="4 7" id="KW-0812">Transmembrane</keyword>
<evidence type="ECO:0000313" key="10">
    <source>
        <dbReference type="Proteomes" id="UP000320876"/>
    </source>
</evidence>